<dbReference type="PANTHER" id="PTHR30005">
    <property type="entry name" value="EXOPOLYPHOSPHATASE"/>
    <property type="match status" value="1"/>
</dbReference>
<accession>A0A1N6TSV8</accession>
<dbReference type="Proteomes" id="UP000185924">
    <property type="component" value="Unassembled WGS sequence"/>
</dbReference>
<reference evidence="3" key="1">
    <citation type="submission" date="2017-01" db="EMBL/GenBank/DDBJ databases">
        <authorList>
            <person name="Varghese N."/>
            <person name="Submissions S."/>
        </authorList>
    </citation>
    <scope>NUCLEOTIDE SEQUENCE [LARGE SCALE GENOMIC DNA]</scope>
    <source>
        <strain evidence="3">DM9</strain>
    </source>
</reference>
<evidence type="ECO:0000259" key="1">
    <source>
        <dbReference type="Pfam" id="PF02541"/>
    </source>
</evidence>
<feature type="domain" description="Ppx/GppA phosphatase N-terminal" evidence="1">
    <location>
        <begin position="28"/>
        <end position="310"/>
    </location>
</feature>
<organism evidence="2 3">
    <name type="scientific">Pontibacter lucknowensis</name>
    <dbReference type="NCBI Taxonomy" id="1077936"/>
    <lineage>
        <taxon>Bacteria</taxon>
        <taxon>Pseudomonadati</taxon>
        <taxon>Bacteroidota</taxon>
        <taxon>Cytophagia</taxon>
        <taxon>Cytophagales</taxon>
        <taxon>Hymenobacteraceae</taxon>
        <taxon>Pontibacter</taxon>
    </lineage>
</organism>
<sequence>MTKRLALIDMGTNTFHLLITEVDESGNRTDFVKTKLPVRLGQGGISKGTIAPEAYERAMKTLKDFRRQIDEYNVETVRAMATSMVRSASNGEDFIKDIYKQTDIQVEIIDGDREAELIYHGVRSAGVLDGQTSLIMDIGGGSVEFIICNDQEIFWKQSFEVGAQRLMDKFFTDDPIPNTQVAAEKQFLAAQLQPLTEAVTEHKPVRMVGASGTFDTLCDIDALSRGDNTRQLSQPATAALQVSDFYKIYQELLHKTHDERLAIPGMLEMRVDMIVLASILVDFVLETYQLKEIRVSAYALKEGVLQKVLQEEGFNNA</sequence>
<keyword evidence="3" id="KW-1185">Reference proteome</keyword>
<gene>
    <name evidence="2" type="ORF">SAMN05421545_0486</name>
</gene>
<proteinExistence type="predicted"/>
<dbReference type="Pfam" id="PF02541">
    <property type="entry name" value="Ppx-GppA"/>
    <property type="match status" value="1"/>
</dbReference>
<evidence type="ECO:0000313" key="3">
    <source>
        <dbReference type="Proteomes" id="UP000185924"/>
    </source>
</evidence>
<evidence type="ECO:0000313" key="2">
    <source>
        <dbReference type="EMBL" id="SIQ56307.1"/>
    </source>
</evidence>
<dbReference type="EMBL" id="FTNM01000001">
    <property type="protein sequence ID" value="SIQ56307.1"/>
    <property type="molecule type" value="Genomic_DNA"/>
</dbReference>
<dbReference type="InterPro" id="IPR050273">
    <property type="entry name" value="GppA/Ppx_hydrolase"/>
</dbReference>
<dbReference type="CDD" id="cd24055">
    <property type="entry name" value="ASKHA_NBD_ChPPX-like"/>
    <property type="match status" value="1"/>
</dbReference>
<dbReference type="InterPro" id="IPR043129">
    <property type="entry name" value="ATPase_NBD"/>
</dbReference>
<dbReference type="Gene3D" id="3.30.420.150">
    <property type="entry name" value="Exopolyphosphatase. Domain 2"/>
    <property type="match status" value="1"/>
</dbReference>
<protein>
    <submittedName>
        <fullName evidence="2">Exopolyphosphatase / guanosine-5'-triphosphate,3'-diphosphate pyrophosphatase</fullName>
    </submittedName>
</protein>
<dbReference type="InterPro" id="IPR003695">
    <property type="entry name" value="Ppx_GppA_N"/>
</dbReference>
<dbReference type="SUPFAM" id="SSF53067">
    <property type="entry name" value="Actin-like ATPase domain"/>
    <property type="match status" value="2"/>
</dbReference>
<dbReference type="PANTHER" id="PTHR30005:SF0">
    <property type="entry name" value="RETROGRADE REGULATION PROTEIN 2"/>
    <property type="match status" value="1"/>
</dbReference>
<dbReference type="STRING" id="1077936.SAMN05421545_0486"/>
<dbReference type="RefSeq" id="WP_076420858.1">
    <property type="nucleotide sequence ID" value="NZ_FTNM01000001.1"/>
</dbReference>
<name>A0A1N6TSV8_9BACT</name>
<dbReference type="Gene3D" id="3.30.420.40">
    <property type="match status" value="1"/>
</dbReference>
<dbReference type="AlphaFoldDB" id="A0A1N6TSV8"/>
<dbReference type="GO" id="GO:0016462">
    <property type="term" value="F:pyrophosphatase activity"/>
    <property type="evidence" value="ECO:0007669"/>
    <property type="project" value="TreeGrafter"/>
</dbReference>
<dbReference type="OrthoDB" id="9814545at2"/>